<dbReference type="AlphaFoldDB" id="A0A0R3PGN9"/>
<evidence type="ECO:0000256" key="2">
    <source>
        <dbReference type="SAM" id="SignalP"/>
    </source>
</evidence>
<evidence type="ECO:0000256" key="1">
    <source>
        <dbReference type="SAM" id="Phobius"/>
    </source>
</evidence>
<accession>A0A0R3PGN9</accession>
<evidence type="ECO:0000313" key="3">
    <source>
        <dbReference type="EMBL" id="VDM55057.1"/>
    </source>
</evidence>
<dbReference type="EMBL" id="UYYA01001069">
    <property type="protein sequence ID" value="VDM55057.1"/>
    <property type="molecule type" value="Genomic_DNA"/>
</dbReference>
<evidence type="ECO:0000313" key="5">
    <source>
        <dbReference type="WBParaSite" id="ACOC_0000347101-mRNA-1"/>
    </source>
</evidence>
<dbReference type="WBParaSite" id="ACOC_0000347101-mRNA-1">
    <property type="protein sequence ID" value="ACOC_0000347101-mRNA-1"/>
    <property type="gene ID" value="ACOC_0000347101"/>
</dbReference>
<dbReference type="OrthoDB" id="5857418at2759"/>
<keyword evidence="4" id="KW-1185">Reference proteome</keyword>
<dbReference type="PANTHER" id="PTHR46955:SF3">
    <property type="entry name" value="G_PROTEIN_RECEP_F1_2 DOMAIN-CONTAINING PROTEIN"/>
    <property type="match status" value="1"/>
</dbReference>
<feature type="signal peptide" evidence="2">
    <location>
        <begin position="1"/>
        <end position="18"/>
    </location>
</feature>
<dbReference type="OMA" id="IHANRNC"/>
<dbReference type="InterPro" id="IPR052322">
    <property type="entry name" value="Mito_rRNA_Mtase_NSUN4"/>
</dbReference>
<keyword evidence="1" id="KW-1133">Transmembrane helix</keyword>
<dbReference type="Proteomes" id="UP000267027">
    <property type="component" value="Unassembled WGS sequence"/>
</dbReference>
<feature type="chain" id="PRO_5043130137" evidence="2">
    <location>
        <begin position="19"/>
        <end position="103"/>
    </location>
</feature>
<proteinExistence type="predicted"/>
<feature type="transmembrane region" description="Helical" evidence="1">
    <location>
        <begin position="77"/>
        <end position="97"/>
    </location>
</feature>
<feature type="transmembrane region" description="Helical" evidence="1">
    <location>
        <begin position="52"/>
        <end position="71"/>
    </location>
</feature>
<keyword evidence="1" id="KW-0812">Transmembrane</keyword>
<gene>
    <name evidence="3" type="ORF">ACOC_LOCUS3472</name>
</gene>
<sequence>MDIMVIVLMNLIIVKLRAIQHKPQPAGALMSREKKFKQLCDQIHANRNCAGVLLISLVFVTLPSVFVGITAITGLRIAATVGPFYIFGLLCAGDKFLEKNILV</sequence>
<keyword evidence="1" id="KW-0472">Membrane</keyword>
<reference evidence="5" key="1">
    <citation type="submission" date="2017-02" db="UniProtKB">
        <authorList>
            <consortium name="WormBaseParasite"/>
        </authorList>
    </citation>
    <scope>IDENTIFICATION</scope>
</reference>
<reference evidence="3 4" key="2">
    <citation type="submission" date="2018-11" db="EMBL/GenBank/DDBJ databases">
        <authorList>
            <consortium name="Pathogen Informatics"/>
        </authorList>
    </citation>
    <scope>NUCLEOTIDE SEQUENCE [LARGE SCALE GENOMIC DNA]</scope>
    <source>
        <strain evidence="3 4">Costa Rica</strain>
    </source>
</reference>
<organism evidence="5">
    <name type="scientific">Angiostrongylus costaricensis</name>
    <name type="common">Nematode worm</name>
    <dbReference type="NCBI Taxonomy" id="334426"/>
    <lineage>
        <taxon>Eukaryota</taxon>
        <taxon>Metazoa</taxon>
        <taxon>Ecdysozoa</taxon>
        <taxon>Nematoda</taxon>
        <taxon>Chromadorea</taxon>
        <taxon>Rhabditida</taxon>
        <taxon>Rhabditina</taxon>
        <taxon>Rhabditomorpha</taxon>
        <taxon>Strongyloidea</taxon>
        <taxon>Metastrongylidae</taxon>
        <taxon>Angiostrongylus</taxon>
    </lineage>
</organism>
<protein>
    <submittedName>
        <fullName evidence="5">Aa_trans domain-containing protein</fullName>
    </submittedName>
</protein>
<name>A0A0R3PGN9_ANGCS</name>
<evidence type="ECO:0000313" key="4">
    <source>
        <dbReference type="Proteomes" id="UP000267027"/>
    </source>
</evidence>
<keyword evidence="2" id="KW-0732">Signal</keyword>
<dbReference type="PANTHER" id="PTHR46955">
    <property type="entry name" value="PROTEIN CBG01349-RELATED"/>
    <property type="match status" value="1"/>
</dbReference>